<dbReference type="EMBL" id="LSTO01000001">
    <property type="protein sequence ID" value="OWW19182.1"/>
    <property type="molecule type" value="Genomic_DNA"/>
</dbReference>
<dbReference type="SMART" id="SM01080">
    <property type="entry name" value="CHASE2"/>
    <property type="match status" value="1"/>
</dbReference>
<dbReference type="InterPro" id="IPR052016">
    <property type="entry name" value="Bact_Sigma-Reg"/>
</dbReference>
<evidence type="ECO:0000313" key="5">
    <source>
        <dbReference type="EMBL" id="OWW19182.1"/>
    </source>
</evidence>
<keyword evidence="6" id="KW-1185">Reference proteome</keyword>
<feature type="transmembrane region" description="Helical" evidence="2">
    <location>
        <begin position="21"/>
        <end position="38"/>
    </location>
</feature>
<comment type="caution">
    <text evidence="5">The sequence shown here is derived from an EMBL/GenBank/DDBJ whole genome shotgun (WGS) entry which is preliminary data.</text>
</comment>
<keyword evidence="2" id="KW-0472">Membrane</keyword>
<evidence type="ECO:0000256" key="2">
    <source>
        <dbReference type="SAM" id="Phobius"/>
    </source>
</evidence>
<feature type="domain" description="CHASE2" evidence="4">
    <location>
        <begin position="42"/>
        <end position="373"/>
    </location>
</feature>
<reference evidence="5 6" key="1">
    <citation type="submission" date="2016-02" db="EMBL/GenBank/DDBJ databases">
        <authorList>
            <person name="Wen L."/>
            <person name="He K."/>
            <person name="Yang H."/>
        </authorList>
    </citation>
    <scope>NUCLEOTIDE SEQUENCE [LARGE SCALE GENOMIC DNA]</scope>
    <source>
        <strain evidence="5 6">TSA40</strain>
    </source>
</reference>
<dbReference type="InterPro" id="IPR007890">
    <property type="entry name" value="CHASE2"/>
</dbReference>
<sequence length="704" mass="75770">MTAWKSTSDTLQRLRERQGRIFGLVLLALMTVVMALRLEGPLPAMRLALFDAWQVLMPRERLSGPVQIVAIDEAALKEFGQWPWPRTRLAGLLERIAAHQPLAVGLDIIMPEHDTSSPEAIAAALGPEQAALRDALKRLPSHDAVLGAAMRRVPIVLGTAGFDVPAAGTTGALRLWPVHVRGGDALAHVRRFPQALASLPALQAEAKGQALLSADLEKGVIRRVPLVGAIGDTLVPAMSMELLRVATDTSAVELVLDHNGVNNVAVGDLHVPVQTDGAVWVHFSRPAPGRYLSAFDLMRGNADATALQDKVVLVALTGLGLMDYKTNARGDFLPGVDVHAQLIESFFDGRFLQRPVWMQAAEMAVLIACGLLLIWLVPWLGPRFAPLPALAMMLALFGGSALLFSKAGMLFDAATLFCAVAVLFFSLFGSMLLAEARERLESERTLHAVRESAARVAGELDAARRIQMATLPAAATAFPGETRFALDALLEPAREVSGDLYDFFMLDGRRLFFLVGDVSGKGLPASLFMVVAKALSKSIALRAEDDVAAILSRANRELARENPEMLFVTGIAGVLDVDTGELALCNAGHDAPRRLLPDGSIEHLPGADGPPLCVIEDFDYPVQRYQMQPGECLCLTTDGITEAMNADGVLYGSERLDELLRAVSKRGTVTPAVVVQAVRENVRAHVGDADASDDLTLMVLQWKP</sequence>
<dbReference type="InterPro" id="IPR036457">
    <property type="entry name" value="PPM-type-like_dom_sf"/>
</dbReference>
<dbReference type="OrthoDB" id="9802500at2"/>
<feature type="transmembrane region" description="Helical" evidence="2">
    <location>
        <begin position="356"/>
        <end position="377"/>
    </location>
</feature>
<dbReference type="GO" id="GO:0016791">
    <property type="term" value="F:phosphatase activity"/>
    <property type="evidence" value="ECO:0007669"/>
    <property type="project" value="TreeGrafter"/>
</dbReference>
<dbReference type="PANTHER" id="PTHR43156:SF2">
    <property type="entry name" value="STAGE II SPORULATION PROTEIN E"/>
    <property type="match status" value="1"/>
</dbReference>
<dbReference type="Pfam" id="PF07228">
    <property type="entry name" value="SpoIIE"/>
    <property type="match status" value="1"/>
</dbReference>
<dbReference type="Gene3D" id="3.60.40.10">
    <property type="entry name" value="PPM-type phosphatase domain"/>
    <property type="match status" value="1"/>
</dbReference>
<accession>A0A254TCY9</accession>
<dbReference type="SUPFAM" id="SSF81606">
    <property type="entry name" value="PP2C-like"/>
    <property type="match status" value="1"/>
</dbReference>
<keyword evidence="1" id="KW-0378">Hydrolase</keyword>
<dbReference type="AlphaFoldDB" id="A0A254TCY9"/>
<keyword evidence="2" id="KW-1133">Transmembrane helix</keyword>
<evidence type="ECO:0000259" key="3">
    <source>
        <dbReference type="SMART" id="SM00331"/>
    </source>
</evidence>
<keyword evidence="2" id="KW-0812">Transmembrane</keyword>
<proteinExistence type="predicted"/>
<feature type="transmembrane region" description="Helical" evidence="2">
    <location>
        <begin position="384"/>
        <end position="404"/>
    </location>
</feature>
<organism evidence="5 6">
    <name type="scientific">Noviherbaspirillum denitrificans</name>
    <dbReference type="NCBI Taxonomy" id="1968433"/>
    <lineage>
        <taxon>Bacteria</taxon>
        <taxon>Pseudomonadati</taxon>
        <taxon>Pseudomonadota</taxon>
        <taxon>Betaproteobacteria</taxon>
        <taxon>Burkholderiales</taxon>
        <taxon>Oxalobacteraceae</taxon>
        <taxon>Noviherbaspirillum</taxon>
    </lineage>
</organism>
<feature type="transmembrane region" description="Helical" evidence="2">
    <location>
        <begin position="410"/>
        <end position="434"/>
    </location>
</feature>
<dbReference type="Pfam" id="PF05226">
    <property type="entry name" value="CHASE2"/>
    <property type="match status" value="1"/>
</dbReference>
<dbReference type="PANTHER" id="PTHR43156">
    <property type="entry name" value="STAGE II SPORULATION PROTEIN E-RELATED"/>
    <property type="match status" value="1"/>
</dbReference>
<protein>
    <submittedName>
        <fullName evidence="5">Chase2 sensor protein</fullName>
    </submittedName>
</protein>
<dbReference type="SMART" id="SM00331">
    <property type="entry name" value="PP2C_SIG"/>
    <property type="match status" value="1"/>
</dbReference>
<dbReference type="Proteomes" id="UP000197535">
    <property type="component" value="Unassembled WGS sequence"/>
</dbReference>
<evidence type="ECO:0000313" key="6">
    <source>
        <dbReference type="Proteomes" id="UP000197535"/>
    </source>
</evidence>
<dbReference type="RefSeq" id="WP_088706100.1">
    <property type="nucleotide sequence ID" value="NZ_LSTO01000001.1"/>
</dbReference>
<evidence type="ECO:0000256" key="1">
    <source>
        <dbReference type="ARBA" id="ARBA00022801"/>
    </source>
</evidence>
<feature type="domain" description="PPM-type phosphatase" evidence="3">
    <location>
        <begin position="481"/>
        <end position="702"/>
    </location>
</feature>
<name>A0A254TCY9_9BURK</name>
<dbReference type="InterPro" id="IPR001932">
    <property type="entry name" value="PPM-type_phosphatase-like_dom"/>
</dbReference>
<evidence type="ECO:0000259" key="4">
    <source>
        <dbReference type="SMART" id="SM01080"/>
    </source>
</evidence>
<gene>
    <name evidence="5" type="ORF">AYR66_06385</name>
</gene>